<organism evidence="5 6">
    <name type="scientific">Caulochytrium protostelioides</name>
    <dbReference type="NCBI Taxonomy" id="1555241"/>
    <lineage>
        <taxon>Eukaryota</taxon>
        <taxon>Fungi</taxon>
        <taxon>Fungi incertae sedis</taxon>
        <taxon>Chytridiomycota</taxon>
        <taxon>Chytridiomycota incertae sedis</taxon>
        <taxon>Chytridiomycetes</taxon>
        <taxon>Caulochytriales</taxon>
        <taxon>Caulochytriaceae</taxon>
        <taxon>Caulochytrium</taxon>
    </lineage>
</organism>
<feature type="compositionally biased region" description="Low complexity" evidence="3">
    <location>
        <begin position="504"/>
        <end position="523"/>
    </location>
</feature>
<name>A0A4P9X4N7_9FUNG</name>
<dbReference type="STRING" id="1555241.A0A4P9X4N7"/>
<proteinExistence type="predicted"/>
<keyword evidence="6" id="KW-1185">Reference proteome</keyword>
<reference evidence="6" key="1">
    <citation type="journal article" date="2018" name="Nat. Microbiol.">
        <title>Leveraging single-cell genomics to expand the fungal tree of life.</title>
        <authorList>
            <person name="Ahrendt S.R."/>
            <person name="Quandt C.A."/>
            <person name="Ciobanu D."/>
            <person name="Clum A."/>
            <person name="Salamov A."/>
            <person name="Andreopoulos B."/>
            <person name="Cheng J.F."/>
            <person name="Woyke T."/>
            <person name="Pelin A."/>
            <person name="Henrissat B."/>
            <person name="Reynolds N.K."/>
            <person name="Benny G.L."/>
            <person name="Smith M.E."/>
            <person name="James T.Y."/>
            <person name="Grigoriev I.V."/>
        </authorList>
    </citation>
    <scope>NUCLEOTIDE SEQUENCE [LARGE SCALE GENOMIC DNA]</scope>
    <source>
        <strain evidence="6">ATCC 52028</strain>
    </source>
</reference>
<evidence type="ECO:0000313" key="5">
    <source>
        <dbReference type="EMBL" id="RKP00011.1"/>
    </source>
</evidence>
<feature type="region of interest" description="Disordered" evidence="3">
    <location>
        <begin position="613"/>
        <end position="650"/>
    </location>
</feature>
<evidence type="ECO:0000256" key="3">
    <source>
        <dbReference type="SAM" id="MobiDB-lite"/>
    </source>
</evidence>
<feature type="compositionally biased region" description="Gly residues" evidence="3">
    <location>
        <begin position="613"/>
        <end position="629"/>
    </location>
</feature>
<feature type="region of interest" description="Disordered" evidence="3">
    <location>
        <begin position="1"/>
        <end position="22"/>
    </location>
</feature>
<dbReference type="AlphaFoldDB" id="A0A4P9X4N7"/>
<dbReference type="InterPro" id="IPR051876">
    <property type="entry name" value="ODA-DC/CCD"/>
</dbReference>
<dbReference type="PANTHER" id="PTHR21694">
    <property type="entry name" value="COILED-COIL DOMAIN-CONTAINING PROTEIN 63"/>
    <property type="match status" value="1"/>
</dbReference>
<keyword evidence="1 2" id="KW-0175">Coiled coil</keyword>
<dbReference type="InterPro" id="IPR049258">
    <property type="entry name" value="ODAD1_CC"/>
</dbReference>
<feature type="coiled-coil region" evidence="2">
    <location>
        <begin position="246"/>
        <end position="312"/>
    </location>
</feature>
<feature type="region of interest" description="Disordered" evidence="3">
    <location>
        <begin position="80"/>
        <end position="116"/>
    </location>
</feature>
<feature type="domain" description="ODAD1 central coiled coil region" evidence="4">
    <location>
        <begin position="173"/>
        <end position="443"/>
    </location>
</feature>
<dbReference type="EMBL" id="ML014241">
    <property type="protein sequence ID" value="RKP00011.1"/>
    <property type="molecule type" value="Genomic_DNA"/>
</dbReference>
<accession>A0A4P9X4N7</accession>
<gene>
    <name evidence="5" type="ORF">CXG81DRAFT_19975</name>
</gene>
<dbReference type="Proteomes" id="UP000274922">
    <property type="component" value="Unassembled WGS sequence"/>
</dbReference>
<feature type="compositionally biased region" description="Low complexity" evidence="3">
    <location>
        <begin position="468"/>
        <end position="494"/>
    </location>
</feature>
<evidence type="ECO:0000256" key="2">
    <source>
        <dbReference type="SAM" id="Coils"/>
    </source>
</evidence>
<feature type="compositionally biased region" description="Low complexity" evidence="3">
    <location>
        <begin position="630"/>
        <end position="639"/>
    </location>
</feature>
<evidence type="ECO:0000259" key="4">
    <source>
        <dbReference type="Pfam" id="PF21773"/>
    </source>
</evidence>
<dbReference type="Pfam" id="PF21773">
    <property type="entry name" value="ODAD1_CC"/>
    <property type="match status" value="1"/>
</dbReference>
<dbReference type="OrthoDB" id="6766775at2759"/>
<evidence type="ECO:0000313" key="6">
    <source>
        <dbReference type="Proteomes" id="UP000274922"/>
    </source>
</evidence>
<feature type="region of interest" description="Disordered" evidence="3">
    <location>
        <begin position="459"/>
        <end position="523"/>
    </location>
</feature>
<feature type="region of interest" description="Disordered" evidence="3">
    <location>
        <begin position="697"/>
        <end position="722"/>
    </location>
</feature>
<evidence type="ECO:0000256" key="1">
    <source>
        <dbReference type="ARBA" id="ARBA00023054"/>
    </source>
</evidence>
<feature type="compositionally biased region" description="Low complexity" evidence="3">
    <location>
        <begin position="87"/>
        <end position="99"/>
    </location>
</feature>
<dbReference type="PANTHER" id="PTHR21694:SF18">
    <property type="entry name" value="COILED-COIL DOMAIN-CONTAINING PROTEIN 63"/>
    <property type="match status" value="1"/>
</dbReference>
<protein>
    <recommendedName>
        <fullName evidence="4">ODAD1 central coiled coil region domain-containing protein</fullName>
    </recommendedName>
</protein>
<sequence>MALRSAAYSNAMASMPDSDNGDVEADLQKLQRQYRIMEGDRKAYNDESRLLVAKQTATLEKLKAEQQKLQQQLRSLEGNYTAAKRPSSAGSASSGVLAGAGAGTTRQQRQQMERVDTYRQRIDQLIAEIDRVDAQMAECHRLIDEERTRVAQVTQKAGHGGMPALTGDGTAIEKHIHTLENRLDKTLMRFSKSLATNKALRDTITNLRRERLLFENIYHKYEREHQERKRVTNDVIESSSNAYEVRDDAQNKMAALREKMEKEHQTYLQEIKELDRALEQDRKLKEFMSAKIADRSERLDAISKELKASEQKKAEANKPNSSELLSESIESCKATLQTVFDLTHSRDVDDVLRTFKTAEDQNFSYFNFVSEVENEIELINSELHATEAKIATMRADMAAEATLTTQHTEALESQLAAIEGEVARYEHYFAESTAVTSSIAGSLTGVLQQLQTLQAPQVVSSSTSNLHPGMASHAPAGSGSGPNSAAAGRARGTDAPGGGHDAADAAASSLPEEPAAGSEAGASESTALLAAGGKPATPIVPASLDVVNKPPIELLRILEAQVNELLGWHFAVFGSRKNALGLGAAVLGSVSGGAGTGGNGLGGGLVGTAVGQPGGVNGGGSGSGSGAQGNGNESDLLAGHHGHAGGLLGMGPAPPITSLSILAPSVSDDHDANGEGDDADRPLTRAELVACAVRGLAKRAKAAPTTMRAQPTKDKRKGKPVV</sequence>